<proteinExistence type="inferred from homology"/>
<comment type="caution">
    <text evidence="3">Lacks conserved residue(s) required for the propagation of feature annotation.</text>
</comment>
<dbReference type="GeneID" id="104959886"/>
<dbReference type="PANTHER" id="PTHR10183:SF402">
    <property type="entry name" value="CALPAIN-5"/>
    <property type="match status" value="1"/>
</dbReference>
<dbReference type="InterPro" id="IPR038765">
    <property type="entry name" value="Papain-like_cys_pep_sf"/>
</dbReference>
<dbReference type="Pfam" id="PF00648">
    <property type="entry name" value="Peptidase_C2"/>
    <property type="match status" value="1"/>
</dbReference>
<dbReference type="InterPro" id="IPR022684">
    <property type="entry name" value="Calpain_cysteine_protease"/>
</dbReference>
<evidence type="ECO:0000256" key="1">
    <source>
        <dbReference type="ARBA" id="ARBA00007623"/>
    </source>
</evidence>
<organism evidence="5 6">
    <name type="scientific">Notothenia coriiceps</name>
    <name type="common">black rockcod</name>
    <dbReference type="NCBI Taxonomy" id="8208"/>
    <lineage>
        <taxon>Eukaryota</taxon>
        <taxon>Metazoa</taxon>
        <taxon>Chordata</taxon>
        <taxon>Craniata</taxon>
        <taxon>Vertebrata</taxon>
        <taxon>Euteleostomi</taxon>
        <taxon>Actinopterygii</taxon>
        <taxon>Neopterygii</taxon>
        <taxon>Teleostei</taxon>
        <taxon>Neoteleostei</taxon>
        <taxon>Acanthomorphata</taxon>
        <taxon>Eupercaria</taxon>
        <taxon>Perciformes</taxon>
        <taxon>Notothenioidei</taxon>
        <taxon>Nototheniidae</taxon>
        <taxon>Notothenia</taxon>
    </lineage>
</organism>
<feature type="domain" description="Calpain catalytic" evidence="4">
    <location>
        <begin position="44"/>
        <end position="198"/>
    </location>
</feature>
<dbReference type="Gene3D" id="3.90.70.10">
    <property type="entry name" value="Cysteine proteinases"/>
    <property type="match status" value="1"/>
</dbReference>
<evidence type="ECO:0000313" key="6">
    <source>
        <dbReference type="RefSeq" id="XP_010786104.1"/>
    </source>
</evidence>
<dbReference type="PANTHER" id="PTHR10183">
    <property type="entry name" value="CALPAIN"/>
    <property type="match status" value="1"/>
</dbReference>
<dbReference type="GO" id="GO:0006508">
    <property type="term" value="P:proteolysis"/>
    <property type="evidence" value="ECO:0007669"/>
    <property type="project" value="InterPro"/>
</dbReference>
<keyword evidence="5" id="KW-1185">Reference proteome</keyword>
<gene>
    <name evidence="6" type="primary">LOC104959886</name>
</gene>
<dbReference type="OrthoDB" id="424753at2759"/>
<feature type="active site" evidence="2">
    <location>
        <position position="127"/>
    </location>
</feature>
<dbReference type="GO" id="GO:0005737">
    <property type="term" value="C:cytoplasm"/>
    <property type="evidence" value="ECO:0007669"/>
    <property type="project" value="TreeGrafter"/>
</dbReference>
<name>A0A6I9P6B9_9TELE</name>
<dbReference type="SMART" id="SM00230">
    <property type="entry name" value="CysPc"/>
    <property type="match status" value="1"/>
</dbReference>
<evidence type="ECO:0000256" key="2">
    <source>
        <dbReference type="PIRSR" id="PIRSR622684-1"/>
    </source>
</evidence>
<protein>
    <submittedName>
        <fullName evidence="6">Calpain-5-like</fullName>
    </submittedName>
</protein>
<evidence type="ECO:0000313" key="5">
    <source>
        <dbReference type="Proteomes" id="UP000504611"/>
    </source>
</evidence>
<evidence type="ECO:0000259" key="4">
    <source>
        <dbReference type="PROSITE" id="PS50203"/>
    </source>
</evidence>
<reference evidence="6" key="1">
    <citation type="submission" date="2025-08" db="UniProtKB">
        <authorList>
            <consortium name="RefSeq"/>
        </authorList>
    </citation>
    <scope>IDENTIFICATION</scope>
    <source>
        <tissue evidence="6">Muscle</tissue>
    </source>
</reference>
<comment type="similarity">
    <text evidence="1">Belongs to the peptidase C2 family.</text>
</comment>
<dbReference type="SUPFAM" id="SSF54001">
    <property type="entry name" value="Cysteine proteinases"/>
    <property type="match status" value="1"/>
</dbReference>
<dbReference type="InterPro" id="IPR001300">
    <property type="entry name" value="Peptidase_C2_calpain_cat"/>
</dbReference>
<dbReference type="Proteomes" id="UP000504611">
    <property type="component" value="Unplaced"/>
</dbReference>
<accession>A0A6I9P6B9</accession>
<feature type="active site" evidence="2">
    <location>
        <position position="159"/>
    </location>
</feature>
<dbReference type="AlphaFoldDB" id="A0A6I9P6B9"/>
<dbReference type="GO" id="GO:0004198">
    <property type="term" value="F:calcium-dependent cysteine-type endopeptidase activity"/>
    <property type="evidence" value="ECO:0007669"/>
    <property type="project" value="InterPro"/>
</dbReference>
<evidence type="ECO:0000256" key="3">
    <source>
        <dbReference type="PROSITE-ProRule" id="PRU00239"/>
    </source>
</evidence>
<dbReference type="RefSeq" id="XP_010786104.1">
    <property type="nucleotide sequence ID" value="XM_010787802.1"/>
</dbReference>
<dbReference type="PROSITE" id="PS50203">
    <property type="entry name" value="CALPAIN_CAT"/>
    <property type="match status" value="1"/>
</dbReference>
<feature type="non-terminal residue" evidence="6">
    <location>
        <position position="198"/>
    </location>
</feature>
<dbReference type="PRINTS" id="PR00704">
    <property type="entry name" value="CALPAIN"/>
</dbReference>
<sequence length="198" mass="22565">MYDVFLTKKTNLCIWLEKQDRISMNTMYYYKLCVKVLSLCVSLRMCGCYEALDGGNTADALVDFTGGVSEPMDLTENGFKEDEEKRSELFERVLKVHERGGLISCSIKATTAADMEAKLSCGLVKGHAYAVTDVRRVRLGHGLMAYFRSDKLTMIRMRNPWGEKEWNGPWSDSSEEWKKVSNNEREKIGVTVQDDGEF</sequence>
<dbReference type="KEGG" id="ncc:104959886"/>